<dbReference type="InterPro" id="IPR011991">
    <property type="entry name" value="ArsR-like_HTH"/>
</dbReference>
<dbReference type="PROSITE" id="PS51077">
    <property type="entry name" value="HTH_ICLR"/>
    <property type="match status" value="1"/>
</dbReference>
<dbReference type="Gene3D" id="1.10.10.10">
    <property type="entry name" value="Winged helix-like DNA-binding domain superfamily/Winged helix DNA-binding domain"/>
    <property type="match status" value="1"/>
</dbReference>
<dbReference type="SUPFAM" id="SSF46785">
    <property type="entry name" value="Winged helix' DNA-binding domain"/>
    <property type="match status" value="1"/>
</dbReference>
<dbReference type="InterPro" id="IPR005471">
    <property type="entry name" value="Tscrpt_reg_IclR_N"/>
</dbReference>
<keyword evidence="1" id="KW-0805">Transcription regulation</keyword>
<name>A0ABT2FUH9_9CORY</name>
<feature type="domain" description="HTH iclR-type" evidence="4">
    <location>
        <begin position="1"/>
        <end position="60"/>
    </location>
</feature>
<dbReference type="EMBL" id="JANWTC010000001">
    <property type="protein sequence ID" value="MCS5478158.1"/>
    <property type="molecule type" value="Genomic_DNA"/>
</dbReference>
<dbReference type="Gene3D" id="3.30.450.40">
    <property type="match status" value="1"/>
</dbReference>
<comment type="caution">
    <text evidence="6">The sequence shown here is derived from an EMBL/GenBank/DDBJ whole genome shotgun (WGS) entry which is preliminary data.</text>
</comment>
<evidence type="ECO:0000259" key="5">
    <source>
        <dbReference type="PROSITE" id="PS51078"/>
    </source>
</evidence>
<evidence type="ECO:0000313" key="7">
    <source>
        <dbReference type="Proteomes" id="UP001205965"/>
    </source>
</evidence>
<dbReference type="InterPro" id="IPR036390">
    <property type="entry name" value="WH_DNA-bd_sf"/>
</dbReference>
<sequence length="250" mass="27009">MTNAVRILRLLGAREGRLGVSDIAEKLNLSTSTTHRVLSTLHTGGLVERRNSPIRYGLAPGVAISPDRDEGERLAELATPVMTRLKDVVNSTIHILFMAGDHLEFLAAVESDAMMRVTSRLGRQVPAHLGAAGKVLLALGATDVGERLCREETLYSPTGRGPQTGAELREELDLVRRLGYGRNLSESEIGMYSIALPLRGYDGRVTYSLTIAGPMSIAEPAPDGELSEVEQHYLENLQAAADEIEALLGL</sequence>
<evidence type="ECO:0000256" key="3">
    <source>
        <dbReference type="ARBA" id="ARBA00023163"/>
    </source>
</evidence>
<feature type="domain" description="IclR-ED" evidence="5">
    <location>
        <begin position="60"/>
        <end position="250"/>
    </location>
</feature>
<protein>
    <submittedName>
        <fullName evidence="6">IclR family transcriptional regulator</fullName>
    </submittedName>
</protein>
<keyword evidence="3" id="KW-0804">Transcription</keyword>
<dbReference type="InterPro" id="IPR036388">
    <property type="entry name" value="WH-like_DNA-bd_sf"/>
</dbReference>
<dbReference type="PANTHER" id="PTHR30136:SF35">
    <property type="entry name" value="HTH-TYPE TRANSCRIPTIONAL REGULATOR RV1719"/>
    <property type="match status" value="1"/>
</dbReference>
<dbReference type="PROSITE" id="PS51078">
    <property type="entry name" value="ICLR_ED"/>
    <property type="match status" value="1"/>
</dbReference>
<dbReference type="PANTHER" id="PTHR30136">
    <property type="entry name" value="HELIX-TURN-HELIX TRANSCRIPTIONAL REGULATOR, ICLR FAMILY"/>
    <property type="match status" value="1"/>
</dbReference>
<dbReference type="SMART" id="SM00346">
    <property type="entry name" value="HTH_ICLR"/>
    <property type="match status" value="1"/>
</dbReference>
<accession>A0ABT2FUH9</accession>
<proteinExistence type="predicted"/>
<dbReference type="SUPFAM" id="SSF55781">
    <property type="entry name" value="GAF domain-like"/>
    <property type="match status" value="1"/>
</dbReference>
<dbReference type="InterPro" id="IPR029016">
    <property type="entry name" value="GAF-like_dom_sf"/>
</dbReference>
<dbReference type="Pfam" id="PF01614">
    <property type="entry name" value="IclR_C"/>
    <property type="match status" value="1"/>
</dbReference>
<reference evidence="6 7" key="1">
    <citation type="submission" date="2022-08" db="EMBL/GenBank/DDBJ databases">
        <title>YIM 101645 draft genome.</title>
        <authorList>
            <person name="Chen X."/>
        </authorList>
    </citation>
    <scope>NUCLEOTIDE SEQUENCE [LARGE SCALE GENOMIC DNA]</scope>
    <source>
        <strain evidence="6 7">YIM 101645</strain>
    </source>
</reference>
<dbReference type="Proteomes" id="UP001205965">
    <property type="component" value="Unassembled WGS sequence"/>
</dbReference>
<keyword evidence="2" id="KW-0238">DNA-binding</keyword>
<dbReference type="InterPro" id="IPR050707">
    <property type="entry name" value="HTH_MetabolicPath_Reg"/>
</dbReference>
<dbReference type="RefSeq" id="WP_259426201.1">
    <property type="nucleotide sequence ID" value="NZ_JANWTC010000001.1"/>
</dbReference>
<evidence type="ECO:0000256" key="2">
    <source>
        <dbReference type="ARBA" id="ARBA00023125"/>
    </source>
</evidence>
<evidence type="ECO:0000313" key="6">
    <source>
        <dbReference type="EMBL" id="MCS5478158.1"/>
    </source>
</evidence>
<keyword evidence="7" id="KW-1185">Reference proteome</keyword>
<dbReference type="InterPro" id="IPR014757">
    <property type="entry name" value="Tscrpt_reg_IclR_C"/>
</dbReference>
<dbReference type="CDD" id="cd00090">
    <property type="entry name" value="HTH_ARSR"/>
    <property type="match status" value="1"/>
</dbReference>
<organism evidence="6 7">
    <name type="scientific">Corynebacterium lemuris</name>
    <dbReference type="NCBI Taxonomy" id="1859292"/>
    <lineage>
        <taxon>Bacteria</taxon>
        <taxon>Bacillati</taxon>
        <taxon>Actinomycetota</taxon>
        <taxon>Actinomycetes</taxon>
        <taxon>Mycobacteriales</taxon>
        <taxon>Corynebacteriaceae</taxon>
        <taxon>Corynebacterium</taxon>
    </lineage>
</organism>
<evidence type="ECO:0000259" key="4">
    <source>
        <dbReference type="PROSITE" id="PS51077"/>
    </source>
</evidence>
<gene>
    <name evidence="6" type="ORF">NYP18_00625</name>
</gene>
<evidence type="ECO:0000256" key="1">
    <source>
        <dbReference type="ARBA" id="ARBA00023015"/>
    </source>
</evidence>
<dbReference type="Pfam" id="PF09339">
    <property type="entry name" value="HTH_IclR"/>
    <property type="match status" value="1"/>
</dbReference>